<proteinExistence type="predicted"/>
<evidence type="ECO:0000313" key="4">
    <source>
        <dbReference type="RefSeq" id="XP_031758089.1"/>
    </source>
</evidence>
<evidence type="ECO:0000313" key="3">
    <source>
        <dbReference type="RefSeq" id="XP_004914673.1"/>
    </source>
</evidence>
<evidence type="ECO:0000313" key="5">
    <source>
        <dbReference type="Xenbase" id="XB-GENE-29079111"/>
    </source>
</evidence>
<organism evidence="2 4">
    <name type="scientific">Xenopus tropicalis</name>
    <name type="common">Western clawed frog</name>
    <name type="synonym">Silurana tropicalis</name>
    <dbReference type="NCBI Taxonomy" id="8364"/>
    <lineage>
        <taxon>Eukaryota</taxon>
        <taxon>Metazoa</taxon>
        <taxon>Chordata</taxon>
        <taxon>Craniata</taxon>
        <taxon>Vertebrata</taxon>
        <taxon>Euteleostomi</taxon>
        <taxon>Amphibia</taxon>
        <taxon>Batrachia</taxon>
        <taxon>Anura</taxon>
        <taxon>Pipoidea</taxon>
        <taxon>Pipidae</taxon>
        <taxon>Xenopodinae</taxon>
        <taxon>Xenopus</taxon>
        <taxon>Silurana</taxon>
    </lineage>
</organism>
<dbReference type="RefSeq" id="XP_004914673.1">
    <property type="nucleotide sequence ID" value="XM_004914616.4"/>
</dbReference>
<gene>
    <name evidence="3 4 5" type="primary">LOC100488210</name>
</gene>
<evidence type="ECO:0000313" key="2">
    <source>
        <dbReference type="Proteomes" id="UP000008143"/>
    </source>
</evidence>
<sequence length="140" mass="15465">MLLRAMPTMSYVEKELFFYKKTSRELKEKLKELLGEPKVAVLKSNNTAAKKLKWTPQLESNKAAGKGRESQHPGLQGNPYRAAGDIPEGDPSTGFPGLPSRSHISRRASSEDEEPGNIPTQSISKMELSKTLCHSSENIP</sequence>
<dbReference type="Proteomes" id="UP000008143">
    <property type="component" value="Chromosome 5"/>
</dbReference>
<name>A0A8J1JJP3_XENTR</name>
<dbReference type="AlphaFoldDB" id="A0A8J1JJP3"/>
<feature type="region of interest" description="Disordered" evidence="1">
    <location>
        <begin position="50"/>
        <end position="140"/>
    </location>
</feature>
<accession>A0A8J1JJP3</accession>
<protein>
    <submittedName>
        <fullName evidence="3 4">Kinesin-like protein KIF27 isoform X1</fullName>
    </submittedName>
</protein>
<keyword evidence="2" id="KW-1185">Reference proteome</keyword>
<dbReference type="GeneID" id="100488210"/>
<dbReference type="Xenbase" id="XB-GENE-29079111">
    <property type="gene designation" value="LOC100488210"/>
</dbReference>
<dbReference type="RefSeq" id="XP_031758089.1">
    <property type="nucleotide sequence ID" value="XM_031902229.1"/>
</dbReference>
<evidence type="ECO:0000256" key="1">
    <source>
        <dbReference type="SAM" id="MobiDB-lite"/>
    </source>
</evidence>
<dbReference type="AGR" id="Xenbase:XB-GENE-29079111"/>
<reference evidence="3 4" key="1">
    <citation type="submission" date="2025-04" db="UniProtKB">
        <authorList>
            <consortium name="RefSeq"/>
        </authorList>
    </citation>
    <scope>IDENTIFICATION</scope>
    <source>
        <strain evidence="3 4">Nigerian</strain>
        <tissue evidence="3 4">Liver and blood</tissue>
    </source>
</reference>